<feature type="signal peptide" evidence="2">
    <location>
        <begin position="1"/>
        <end position="21"/>
    </location>
</feature>
<comment type="caution">
    <text evidence="3">The sequence shown here is derived from an EMBL/GenBank/DDBJ whole genome shotgun (WGS) entry which is preliminary data.</text>
</comment>
<evidence type="ECO:0000256" key="2">
    <source>
        <dbReference type="SAM" id="SignalP"/>
    </source>
</evidence>
<feature type="region of interest" description="Disordered" evidence="1">
    <location>
        <begin position="145"/>
        <end position="171"/>
    </location>
</feature>
<feature type="chain" id="PRO_5021373800" evidence="2">
    <location>
        <begin position="22"/>
        <end position="217"/>
    </location>
</feature>
<proteinExistence type="predicted"/>
<keyword evidence="4" id="KW-1185">Reference proteome</keyword>
<dbReference type="AlphaFoldDB" id="A0A4Z1EDA4"/>
<gene>
    <name evidence="3" type="ORF">BTUL_0210g00210</name>
</gene>
<keyword evidence="2" id="KW-0732">Signal</keyword>
<accession>A0A4Z1EDA4</accession>
<dbReference type="Proteomes" id="UP000297777">
    <property type="component" value="Unassembled WGS sequence"/>
</dbReference>
<reference evidence="3 4" key="1">
    <citation type="submission" date="2017-12" db="EMBL/GenBank/DDBJ databases">
        <title>Comparative genomics of Botrytis spp.</title>
        <authorList>
            <person name="Valero-Jimenez C.A."/>
            <person name="Tapia P."/>
            <person name="Veloso J."/>
            <person name="Silva-Moreno E."/>
            <person name="Staats M."/>
            <person name="Valdes J.H."/>
            <person name="Van Kan J.A.L."/>
        </authorList>
    </citation>
    <scope>NUCLEOTIDE SEQUENCE [LARGE SCALE GENOMIC DNA]</scope>
    <source>
        <strain evidence="3 4">Bt9001</strain>
    </source>
</reference>
<dbReference type="OrthoDB" id="5985073at2759"/>
<sequence length="217" mass="22685">MKYTPLSSFIFLTTFFEITNASFNFNNSAPDWDYVAKDLANTTSQACIAAHSADIDCDDALLGFVASERPTFKPTSTDFENTCTTICFDSGYKEACTADGDAAYENVRGTSSEALVPVEIVAQVFQYALCGKAVESATLNSAMTMPTSTTSVSSSGTNTIDSASRTGTGSSISSSAVVSAELSSPTATSVTTQSGALKIGLSLGLAFLGMSYSTFFM</sequence>
<name>A0A4Z1EDA4_9HELO</name>
<evidence type="ECO:0000256" key="1">
    <source>
        <dbReference type="SAM" id="MobiDB-lite"/>
    </source>
</evidence>
<evidence type="ECO:0000313" key="3">
    <source>
        <dbReference type="EMBL" id="TGO08428.1"/>
    </source>
</evidence>
<protein>
    <submittedName>
        <fullName evidence="3">Uncharacterized protein</fullName>
    </submittedName>
</protein>
<organism evidence="3 4">
    <name type="scientific">Botrytis tulipae</name>
    <dbReference type="NCBI Taxonomy" id="87230"/>
    <lineage>
        <taxon>Eukaryota</taxon>
        <taxon>Fungi</taxon>
        <taxon>Dikarya</taxon>
        <taxon>Ascomycota</taxon>
        <taxon>Pezizomycotina</taxon>
        <taxon>Leotiomycetes</taxon>
        <taxon>Helotiales</taxon>
        <taxon>Sclerotiniaceae</taxon>
        <taxon>Botrytis</taxon>
    </lineage>
</organism>
<evidence type="ECO:0000313" key="4">
    <source>
        <dbReference type="Proteomes" id="UP000297777"/>
    </source>
</evidence>
<dbReference type="EMBL" id="PQXH01000210">
    <property type="protein sequence ID" value="TGO08428.1"/>
    <property type="molecule type" value="Genomic_DNA"/>
</dbReference>